<evidence type="ECO:0000256" key="1">
    <source>
        <dbReference type="ARBA" id="ARBA00004123"/>
    </source>
</evidence>
<evidence type="ECO:0000256" key="2">
    <source>
        <dbReference type="ARBA" id="ARBA00023125"/>
    </source>
</evidence>
<accession>A0AAV7ESF1</accession>
<keyword evidence="7" id="KW-1185">Reference proteome</keyword>
<dbReference type="Pfam" id="PF00170">
    <property type="entry name" value="bZIP_1"/>
    <property type="match status" value="1"/>
</dbReference>
<dbReference type="PROSITE" id="PS00036">
    <property type="entry name" value="BZIP_BASIC"/>
    <property type="match status" value="1"/>
</dbReference>
<evidence type="ECO:0000313" key="6">
    <source>
        <dbReference type="EMBL" id="KAG9451618.1"/>
    </source>
</evidence>
<keyword evidence="2" id="KW-0238">DNA-binding</keyword>
<comment type="caution">
    <text evidence="6">The sequence shown here is derived from an EMBL/GenBank/DDBJ whole genome shotgun (WGS) entry which is preliminary data.</text>
</comment>
<feature type="region of interest" description="Disordered" evidence="4">
    <location>
        <begin position="217"/>
        <end position="274"/>
    </location>
</feature>
<feature type="compositionally biased region" description="Basic and acidic residues" evidence="4">
    <location>
        <begin position="238"/>
        <end position="249"/>
    </location>
</feature>
<dbReference type="InterPro" id="IPR046347">
    <property type="entry name" value="bZIP_sf"/>
</dbReference>
<dbReference type="CDD" id="cd14707">
    <property type="entry name" value="bZIP_plant_BZIP46"/>
    <property type="match status" value="1"/>
</dbReference>
<dbReference type="InterPro" id="IPR004827">
    <property type="entry name" value="bZIP"/>
</dbReference>
<dbReference type="Gene3D" id="1.20.5.170">
    <property type="match status" value="1"/>
</dbReference>
<keyword evidence="3" id="KW-0539">Nucleus</keyword>
<dbReference type="PANTHER" id="PTHR22952">
    <property type="entry name" value="CAMP-RESPONSE ELEMENT BINDING PROTEIN-RELATED"/>
    <property type="match status" value="1"/>
</dbReference>
<dbReference type="GO" id="GO:0003700">
    <property type="term" value="F:DNA-binding transcription factor activity"/>
    <property type="evidence" value="ECO:0007669"/>
    <property type="project" value="InterPro"/>
</dbReference>
<dbReference type="AlphaFoldDB" id="A0AAV7ESF1"/>
<feature type="compositionally biased region" description="Polar residues" evidence="4">
    <location>
        <begin position="217"/>
        <end position="231"/>
    </location>
</feature>
<dbReference type="EMBL" id="JAINDJ010000004">
    <property type="protein sequence ID" value="KAG9451618.1"/>
    <property type="molecule type" value="Genomic_DNA"/>
</dbReference>
<evidence type="ECO:0000256" key="4">
    <source>
        <dbReference type="SAM" id="MobiDB-lite"/>
    </source>
</evidence>
<dbReference type="PANTHER" id="PTHR22952:SF404">
    <property type="entry name" value="BZIP DOMAIN-CONTAINING PROTEIN"/>
    <property type="match status" value="1"/>
</dbReference>
<organism evidence="6 7">
    <name type="scientific">Aristolochia fimbriata</name>
    <name type="common">White veined hardy Dutchman's pipe vine</name>
    <dbReference type="NCBI Taxonomy" id="158543"/>
    <lineage>
        <taxon>Eukaryota</taxon>
        <taxon>Viridiplantae</taxon>
        <taxon>Streptophyta</taxon>
        <taxon>Embryophyta</taxon>
        <taxon>Tracheophyta</taxon>
        <taxon>Spermatophyta</taxon>
        <taxon>Magnoliopsida</taxon>
        <taxon>Magnoliidae</taxon>
        <taxon>Piperales</taxon>
        <taxon>Aristolochiaceae</taxon>
        <taxon>Aristolochia</taxon>
    </lineage>
</organism>
<dbReference type="PROSITE" id="PS50217">
    <property type="entry name" value="BZIP"/>
    <property type="match status" value="1"/>
</dbReference>
<dbReference type="GO" id="GO:0045893">
    <property type="term" value="P:positive regulation of DNA-templated transcription"/>
    <property type="evidence" value="ECO:0007669"/>
    <property type="project" value="InterPro"/>
</dbReference>
<comment type="subcellular location">
    <subcellularLocation>
        <location evidence="1">Nucleus</location>
    </subcellularLocation>
</comment>
<dbReference type="GO" id="GO:0005634">
    <property type="term" value="C:nucleus"/>
    <property type="evidence" value="ECO:0007669"/>
    <property type="project" value="UniProtKB-SubCell"/>
</dbReference>
<feature type="domain" description="BZIP" evidence="5">
    <location>
        <begin position="247"/>
        <end position="292"/>
    </location>
</feature>
<gene>
    <name evidence="6" type="ORF">H6P81_011583</name>
</gene>
<name>A0AAV7ESF1_ARIFI</name>
<dbReference type="SMART" id="SM00338">
    <property type="entry name" value="BRLZ"/>
    <property type="match status" value="1"/>
</dbReference>
<dbReference type="FunFam" id="1.20.5.170:FF:000036">
    <property type="entry name" value="ABSCISIC ACID-INSENSITIVE 5-like protein 2"/>
    <property type="match status" value="1"/>
</dbReference>
<reference evidence="6 7" key="1">
    <citation type="submission" date="2021-07" db="EMBL/GenBank/DDBJ databases">
        <title>The Aristolochia fimbriata genome: insights into angiosperm evolution, floral development and chemical biosynthesis.</title>
        <authorList>
            <person name="Jiao Y."/>
        </authorList>
    </citation>
    <scope>NUCLEOTIDE SEQUENCE [LARGE SCALE GENOMIC DNA]</scope>
    <source>
        <strain evidence="6">IBCAS-2021</strain>
        <tissue evidence="6">Leaf</tissue>
    </source>
</reference>
<evidence type="ECO:0000313" key="7">
    <source>
        <dbReference type="Proteomes" id="UP000825729"/>
    </source>
</evidence>
<dbReference type="GO" id="GO:0003677">
    <property type="term" value="F:DNA binding"/>
    <property type="evidence" value="ECO:0007669"/>
    <property type="project" value="UniProtKB-KW"/>
</dbReference>
<evidence type="ECO:0000256" key="3">
    <source>
        <dbReference type="ARBA" id="ARBA00023242"/>
    </source>
</evidence>
<sequence length="319" mass="35793">MGFSIMVSPKRGQGPHFPLLVRQASFYNLTLDEVQSQLGDIGKPLSSMNLDELLKTVIAAEDTQVKQNTEVGPSARLPFSSTSAVHGNVNLSQTESQKTVDEVWKEIVKQENGSTNKETSMQRQSTLGEMTLEDFLVRAGAITMGNQSILTNPRSLIKVDSMVGDTQPQDWLHYQMSAVNSQQLALLSSSLPVSGPLFANPVSDAVYAENQMPMSVSMPTANTSASDSQAASERKRKFSDEMMEKSIERRQRRMIKNRESAARSRQRKQAYTNQLEQEVSNLKKTNERLKKQEELEMHFALCQRHEPTYQLRRTTSASF</sequence>
<evidence type="ECO:0000259" key="5">
    <source>
        <dbReference type="PROSITE" id="PS50217"/>
    </source>
</evidence>
<dbReference type="InterPro" id="IPR043452">
    <property type="entry name" value="BZIP46-like"/>
</dbReference>
<proteinExistence type="predicted"/>
<protein>
    <recommendedName>
        <fullName evidence="5">BZIP domain-containing protein</fullName>
    </recommendedName>
</protein>
<dbReference type="SUPFAM" id="SSF57959">
    <property type="entry name" value="Leucine zipper domain"/>
    <property type="match status" value="1"/>
</dbReference>
<dbReference type="Proteomes" id="UP000825729">
    <property type="component" value="Unassembled WGS sequence"/>
</dbReference>